<dbReference type="Proteomes" id="UP001454036">
    <property type="component" value="Unassembled WGS sequence"/>
</dbReference>
<proteinExistence type="predicted"/>
<reference evidence="1 2" key="1">
    <citation type="submission" date="2024-01" db="EMBL/GenBank/DDBJ databases">
        <title>The complete chloroplast genome sequence of Lithospermum erythrorhizon: insights into the phylogenetic relationship among Boraginaceae species and the maternal lineages of purple gromwells.</title>
        <authorList>
            <person name="Okada T."/>
            <person name="Watanabe K."/>
        </authorList>
    </citation>
    <scope>NUCLEOTIDE SEQUENCE [LARGE SCALE GENOMIC DNA]</scope>
</reference>
<accession>A0AAV3Q8M7</accession>
<evidence type="ECO:0000313" key="2">
    <source>
        <dbReference type="Proteomes" id="UP001454036"/>
    </source>
</evidence>
<keyword evidence="2" id="KW-1185">Reference proteome</keyword>
<organism evidence="1 2">
    <name type="scientific">Lithospermum erythrorhizon</name>
    <name type="common">Purple gromwell</name>
    <name type="synonym">Lithospermum officinale var. erythrorhizon</name>
    <dbReference type="NCBI Taxonomy" id="34254"/>
    <lineage>
        <taxon>Eukaryota</taxon>
        <taxon>Viridiplantae</taxon>
        <taxon>Streptophyta</taxon>
        <taxon>Embryophyta</taxon>
        <taxon>Tracheophyta</taxon>
        <taxon>Spermatophyta</taxon>
        <taxon>Magnoliopsida</taxon>
        <taxon>eudicotyledons</taxon>
        <taxon>Gunneridae</taxon>
        <taxon>Pentapetalae</taxon>
        <taxon>asterids</taxon>
        <taxon>lamiids</taxon>
        <taxon>Boraginales</taxon>
        <taxon>Boraginaceae</taxon>
        <taxon>Boraginoideae</taxon>
        <taxon>Lithospermeae</taxon>
        <taxon>Lithospermum</taxon>
    </lineage>
</organism>
<dbReference type="EMBL" id="BAABME010003718">
    <property type="protein sequence ID" value="GAA0159885.1"/>
    <property type="molecule type" value="Genomic_DNA"/>
</dbReference>
<name>A0AAV3Q8M7_LITER</name>
<dbReference type="AlphaFoldDB" id="A0AAV3Q8M7"/>
<evidence type="ECO:0000313" key="1">
    <source>
        <dbReference type="EMBL" id="GAA0159885.1"/>
    </source>
</evidence>
<protein>
    <submittedName>
        <fullName evidence="1">Uncharacterized protein</fullName>
    </submittedName>
</protein>
<sequence length="158" mass="17321">MTNTRTLSSNVDTIQASSLFNIPQHTTSLSSSRHAYLPAQPSQPLCNGCYGILLLKGLMLTCQISEVELQGSFLPSLFLPQGLQLVLQLAGPGRGPTGLLIRRQELLVGLEYHPLKVKELQLGGWLKGEPMMTKKVGEVVPYVLERSKRRSTPRGLGQ</sequence>
<comment type="caution">
    <text evidence="1">The sequence shown here is derived from an EMBL/GenBank/DDBJ whole genome shotgun (WGS) entry which is preliminary data.</text>
</comment>
<gene>
    <name evidence="1" type="ORF">LIER_16565</name>
</gene>